<dbReference type="RefSeq" id="WP_142218623.1">
    <property type="nucleotide sequence ID" value="NZ_VFNX01000001.1"/>
</dbReference>
<proteinExistence type="predicted"/>
<gene>
    <name evidence="3" type="ORF">FB563_2268</name>
</gene>
<dbReference type="AlphaFoldDB" id="A0A542UE06"/>
<comment type="caution">
    <text evidence="3">The sequence shown here is derived from an EMBL/GenBank/DDBJ whole genome shotgun (WGS) entry which is preliminary data.</text>
</comment>
<evidence type="ECO:0000313" key="3">
    <source>
        <dbReference type="EMBL" id="TQK97305.1"/>
    </source>
</evidence>
<evidence type="ECO:0000256" key="2">
    <source>
        <dbReference type="SAM" id="SignalP"/>
    </source>
</evidence>
<name>A0A542UE06_9ACTN</name>
<feature type="signal peptide" evidence="2">
    <location>
        <begin position="1"/>
        <end position="23"/>
    </location>
</feature>
<protein>
    <submittedName>
        <fullName evidence="3">Uncharacterized protein</fullName>
    </submittedName>
</protein>
<evidence type="ECO:0000313" key="4">
    <source>
        <dbReference type="Proteomes" id="UP000318103"/>
    </source>
</evidence>
<feature type="compositionally biased region" description="Basic and acidic residues" evidence="1">
    <location>
        <begin position="56"/>
        <end position="69"/>
    </location>
</feature>
<evidence type="ECO:0000256" key="1">
    <source>
        <dbReference type="SAM" id="MobiDB-lite"/>
    </source>
</evidence>
<feature type="chain" id="PRO_5021843307" evidence="2">
    <location>
        <begin position="24"/>
        <end position="69"/>
    </location>
</feature>
<feature type="region of interest" description="Disordered" evidence="1">
    <location>
        <begin position="31"/>
        <end position="69"/>
    </location>
</feature>
<keyword evidence="4" id="KW-1185">Reference proteome</keyword>
<reference evidence="3 4" key="1">
    <citation type="submission" date="2019-06" db="EMBL/GenBank/DDBJ databases">
        <title>Sequencing the genomes of 1000 actinobacteria strains.</title>
        <authorList>
            <person name="Klenk H.-P."/>
        </authorList>
    </citation>
    <scope>NUCLEOTIDE SEQUENCE [LARGE SCALE GENOMIC DNA]</scope>
    <source>
        <strain evidence="3 4">DSM 41929</strain>
    </source>
</reference>
<dbReference type="EMBL" id="VFNX01000001">
    <property type="protein sequence ID" value="TQK97305.1"/>
    <property type="molecule type" value="Genomic_DNA"/>
</dbReference>
<sequence>MTAARTLRTAALTALPMLAAAHAAPVVSTFGPLRNRTLPRLSGRGRPDHIALTPDDAPHHRPRPESHHS</sequence>
<dbReference type="Proteomes" id="UP000318103">
    <property type="component" value="Unassembled WGS sequence"/>
</dbReference>
<organism evidence="3 4">
    <name type="scientific">Streptomyces puniciscabiei</name>
    <dbReference type="NCBI Taxonomy" id="164348"/>
    <lineage>
        <taxon>Bacteria</taxon>
        <taxon>Bacillati</taxon>
        <taxon>Actinomycetota</taxon>
        <taxon>Actinomycetes</taxon>
        <taxon>Kitasatosporales</taxon>
        <taxon>Streptomycetaceae</taxon>
        <taxon>Streptomyces</taxon>
    </lineage>
</organism>
<keyword evidence="2" id="KW-0732">Signal</keyword>
<accession>A0A542UE06</accession>